<accession>A0AAV4IH24</accession>
<dbReference type="EMBL" id="BMAT01006216">
    <property type="protein sequence ID" value="GFS08423.1"/>
    <property type="molecule type" value="Genomic_DNA"/>
</dbReference>
<evidence type="ECO:0000313" key="2">
    <source>
        <dbReference type="EMBL" id="GFS08423.1"/>
    </source>
</evidence>
<organism evidence="2 3">
    <name type="scientific">Elysia marginata</name>
    <dbReference type="NCBI Taxonomy" id="1093978"/>
    <lineage>
        <taxon>Eukaryota</taxon>
        <taxon>Metazoa</taxon>
        <taxon>Spiralia</taxon>
        <taxon>Lophotrochozoa</taxon>
        <taxon>Mollusca</taxon>
        <taxon>Gastropoda</taxon>
        <taxon>Heterobranchia</taxon>
        <taxon>Euthyneura</taxon>
        <taxon>Panpulmonata</taxon>
        <taxon>Sacoglossa</taxon>
        <taxon>Placobranchoidea</taxon>
        <taxon>Plakobranchidae</taxon>
        <taxon>Elysia</taxon>
    </lineage>
</organism>
<keyword evidence="1" id="KW-0175">Coiled coil</keyword>
<name>A0AAV4IH24_9GAST</name>
<sequence length="106" mass="12132">MRIQQGQQNFSGPNANVEQKLEAILTTTLEILNQTHATLLEYKREEQKILADTSARLTRLEEKMASSCPIVNETLDDLEKRLETLETLSNLGDCNCQEENKARTYF</sequence>
<comment type="caution">
    <text evidence="2">The sequence shown here is derived from an EMBL/GenBank/DDBJ whole genome shotgun (WGS) entry which is preliminary data.</text>
</comment>
<proteinExistence type="predicted"/>
<protein>
    <submittedName>
        <fullName evidence="2">Uncharacterized protein</fullName>
    </submittedName>
</protein>
<feature type="coiled-coil region" evidence="1">
    <location>
        <begin position="43"/>
        <end position="88"/>
    </location>
</feature>
<reference evidence="2 3" key="1">
    <citation type="journal article" date="2021" name="Elife">
        <title>Chloroplast acquisition without the gene transfer in kleptoplastic sea slugs, Plakobranchus ocellatus.</title>
        <authorList>
            <person name="Maeda T."/>
            <person name="Takahashi S."/>
            <person name="Yoshida T."/>
            <person name="Shimamura S."/>
            <person name="Takaki Y."/>
            <person name="Nagai Y."/>
            <person name="Toyoda A."/>
            <person name="Suzuki Y."/>
            <person name="Arimoto A."/>
            <person name="Ishii H."/>
            <person name="Satoh N."/>
            <person name="Nishiyama T."/>
            <person name="Hasebe M."/>
            <person name="Maruyama T."/>
            <person name="Minagawa J."/>
            <person name="Obokata J."/>
            <person name="Shigenobu S."/>
        </authorList>
    </citation>
    <scope>NUCLEOTIDE SEQUENCE [LARGE SCALE GENOMIC DNA]</scope>
</reference>
<evidence type="ECO:0000313" key="3">
    <source>
        <dbReference type="Proteomes" id="UP000762676"/>
    </source>
</evidence>
<evidence type="ECO:0000256" key="1">
    <source>
        <dbReference type="SAM" id="Coils"/>
    </source>
</evidence>
<dbReference type="Proteomes" id="UP000762676">
    <property type="component" value="Unassembled WGS sequence"/>
</dbReference>
<gene>
    <name evidence="2" type="ORF">ElyMa_003014000</name>
</gene>
<dbReference type="AlphaFoldDB" id="A0AAV4IH24"/>
<keyword evidence="3" id="KW-1185">Reference proteome</keyword>